<dbReference type="Proteomes" id="UP000266915">
    <property type="component" value="Unassembled WGS sequence"/>
</dbReference>
<keyword evidence="5" id="KW-1185">Reference proteome</keyword>
<dbReference type="CDD" id="cd07129">
    <property type="entry name" value="ALDH_KGSADH"/>
    <property type="match status" value="1"/>
</dbReference>
<dbReference type="SUPFAM" id="SSF53720">
    <property type="entry name" value="ALDH-like"/>
    <property type="match status" value="1"/>
</dbReference>
<dbReference type="InterPro" id="IPR016163">
    <property type="entry name" value="Ald_DH_C"/>
</dbReference>
<dbReference type="PANTHER" id="PTHR43353:SF3">
    <property type="entry name" value="ALDEHYDE DEHYDROGENASE-RELATED"/>
    <property type="match status" value="1"/>
</dbReference>
<feature type="compositionally biased region" description="Gly residues" evidence="2">
    <location>
        <begin position="30"/>
        <end position="40"/>
    </location>
</feature>
<comment type="caution">
    <text evidence="4">The sequence shown here is derived from an EMBL/GenBank/DDBJ whole genome shotgun (WGS) entry which is preliminary data.</text>
</comment>
<accession>A0A3N2C5M0</accession>
<keyword evidence="1" id="KW-0560">Oxidoreductase</keyword>
<evidence type="ECO:0000259" key="3">
    <source>
        <dbReference type="Pfam" id="PF00171"/>
    </source>
</evidence>
<dbReference type="PANTHER" id="PTHR43353">
    <property type="entry name" value="SUCCINATE-SEMIALDEHYDE DEHYDROGENASE, MITOCHONDRIAL"/>
    <property type="match status" value="1"/>
</dbReference>
<dbReference type="Gene3D" id="3.40.309.10">
    <property type="entry name" value="Aldehyde Dehydrogenase, Chain A, domain 2"/>
    <property type="match status" value="1"/>
</dbReference>
<name>A0A3N2C5M0_9MICO</name>
<organism evidence="4 5">
    <name type="scientific">Plantibacter flavus</name>
    <dbReference type="NCBI Taxonomy" id="150123"/>
    <lineage>
        <taxon>Bacteria</taxon>
        <taxon>Bacillati</taxon>
        <taxon>Actinomycetota</taxon>
        <taxon>Actinomycetes</taxon>
        <taxon>Micrococcales</taxon>
        <taxon>Microbacteriaceae</taxon>
        <taxon>Plantibacter</taxon>
    </lineage>
</organism>
<dbReference type="InterPro" id="IPR044151">
    <property type="entry name" value="ALDH_KGSADH"/>
</dbReference>
<dbReference type="InterPro" id="IPR015590">
    <property type="entry name" value="Aldehyde_DH_dom"/>
</dbReference>
<feature type="domain" description="Aldehyde dehydrogenase" evidence="3">
    <location>
        <begin position="55"/>
        <end position="475"/>
    </location>
</feature>
<feature type="region of interest" description="Disordered" evidence="2">
    <location>
        <begin position="23"/>
        <end position="45"/>
    </location>
</feature>
<dbReference type="RefSeq" id="WP_085512691.1">
    <property type="nucleotide sequence ID" value="NZ_FXAP01000004.1"/>
</dbReference>
<dbReference type="GO" id="GO:0016620">
    <property type="term" value="F:oxidoreductase activity, acting on the aldehyde or oxo group of donors, NAD or NADP as acceptor"/>
    <property type="evidence" value="ECO:0007669"/>
    <property type="project" value="InterPro"/>
</dbReference>
<dbReference type="Pfam" id="PF00171">
    <property type="entry name" value="Aldedh"/>
    <property type="match status" value="1"/>
</dbReference>
<gene>
    <name evidence="4" type="ORF">EDD42_2898</name>
</gene>
<dbReference type="InterPro" id="IPR050740">
    <property type="entry name" value="Aldehyde_DH_Superfamily"/>
</dbReference>
<evidence type="ECO:0000313" key="5">
    <source>
        <dbReference type="Proteomes" id="UP000266915"/>
    </source>
</evidence>
<dbReference type="InterPro" id="IPR016161">
    <property type="entry name" value="Ald_DH/histidinol_DH"/>
</dbReference>
<protein>
    <submittedName>
        <fullName evidence="4">NADP-dependent aldehyde dehydrogenase</fullName>
    </submittedName>
</protein>
<proteinExistence type="predicted"/>
<sequence length="541" mass="54227">MHDTDHSTGTIDRTEADLQGATARTAGPDAGSGSGSGSGRTGSSAASAAGTAAITSDAGRAAVPTVDEVAAAAAASSSELASTAPWTRAAWLEAAADALDARVDELVALADEESHLGTARLTGEVARTTGQLRLFAAVLRDGAFLEVVIDHADASATPPKPELRRMLRPTGPVAVFSASNFPFAFSVAGGDTASALAAGCPVIVKAHSGHPRLSRLTAAIVTEALRSAGAPDGTFALVEGREQGTALVQHPAITAVGFTGSLAGGRALFDLASQRPAPIPFYGELGSTNPVVITEAALQGEAAGDLARGLAASFTLGVGQFCTNPGLVLVPSGSGFAELVAQAAADTVAGRMLTPGIAQAYAAGTARAAGHPGVRTLLGGETAAADSGVPTVLATTAATVLDAPEVLLEEIFGPATLVIEVADDAELLAVLAEVGGALTATVHAAPGEDIAGLVSRLEPIAGRVLFGGWPTGVAVGWAQHHGGPWPATTSLHTSVGASAVRRFQRPIVYQDAPERALPEALHEANPLRLPRRVDGVLELPA</sequence>
<evidence type="ECO:0000256" key="1">
    <source>
        <dbReference type="ARBA" id="ARBA00023002"/>
    </source>
</evidence>
<evidence type="ECO:0000313" key="4">
    <source>
        <dbReference type="EMBL" id="ROR82802.1"/>
    </source>
</evidence>
<dbReference type="Gene3D" id="3.40.605.10">
    <property type="entry name" value="Aldehyde Dehydrogenase, Chain A, domain 1"/>
    <property type="match status" value="1"/>
</dbReference>
<evidence type="ECO:0000256" key="2">
    <source>
        <dbReference type="SAM" id="MobiDB-lite"/>
    </source>
</evidence>
<dbReference type="InterPro" id="IPR016162">
    <property type="entry name" value="Ald_DH_N"/>
</dbReference>
<dbReference type="AlphaFoldDB" id="A0A3N2C5M0"/>
<dbReference type="EMBL" id="RKHL01000001">
    <property type="protein sequence ID" value="ROR82802.1"/>
    <property type="molecule type" value="Genomic_DNA"/>
</dbReference>
<reference evidence="4 5" key="1">
    <citation type="submission" date="2018-11" db="EMBL/GenBank/DDBJ databases">
        <title>Sequencing the genomes of 1000 actinobacteria strains.</title>
        <authorList>
            <person name="Klenk H.-P."/>
        </authorList>
    </citation>
    <scope>NUCLEOTIDE SEQUENCE [LARGE SCALE GENOMIC DNA]</scope>
    <source>
        <strain evidence="4 5">DSM 14012</strain>
    </source>
</reference>